<keyword evidence="4" id="KW-0472">Membrane</keyword>
<dbReference type="InterPro" id="IPR026298">
    <property type="entry name" value="Bcl-2_fam"/>
</dbReference>
<evidence type="ECO:0000256" key="2">
    <source>
        <dbReference type="ARBA" id="ARBA00022703"/>
    </source>
</evidence>
<sequence>MKLQPLPKFISPFTPPKRNIANLLSFVLLSMFLRDNLSLDLNPYNIVQGKSFTRSVSISEPTSTPPGCINTSHSVIGDCLPSIRSASGEGGSTTSDISFSPFSSAATAITPESPLPDPDCCFQSNPLTSFNSIHSDGGDISPVQHSTATTNMSANNDDKDIPINTGNSPKSLNQTNIFNQPADYDNDNQPNVSCASASSCSSTSALQQFDENTYNYIVLFQNPVTLRTVNFLAHLLDSRLSPEWRLPLEHWQRNATKSPNISQSYPPLPTTTITTSNITQAISSTNNTELVQSSDQEVCTVKRFKPNNSQTHITTNESFVISNNATRKIPSTSSSSSACNQFQPVPPTFITARLILCARNLADHFESRYRDKLGSLLEDVARLSSNNHNNNSNCDTDDQSCTDETHKGTPTGTADNNVINDNHSVKSDEARSAGVSSSIHLSGDDESLQTRLEMARCQFHSVLEELFTERINWGRIIAMLAFLRALCEVVEENRRLMKYSSTSQHPGVSKLSLELSTTSPSNEQVQHNNTSDCNTQLPSTDPSPSCSYESTYNKLQDNKKLKTSGEMYQSDTNDLNLLTFIRPCEADYALWTAEFIHGPRELWNWISSHGNWEGLINFESQRDETNPLSSTTASIANTNNSLIGLVTGFTDDETLRSLRNALTSVATIAVGAVGLVAAYRFLSRRL</sequence>
<dbReference type="SUPFAM" id="SSF56854">
    <property type="entry name" value="Bcl-2 inhibitors of programmed cell death"/>
    <property type="match status" value="1"/>
</dbReference>
<dbReference type="AlphaFoldDB" id="A0AAE2D237"/>
<keyword evidence="4" id="KW-0812">Transmembrane</keyword>
<accession>A0AAE2D237</accession>
<feature type="region of interest" description="Disordered" evidence="3">
    <location>
        <begin position="384"/>
        <end position="421"/>
    </location>
</feature>
<evidence type="ECO:0000256" key="4">
    <source>
        <dbReference type="SAM" id="Phobius"/>
    </source>
</evidence>
<evidence type="ECO:0000256" key="1">
    <source>
        <dbReference type="ARBA" id="ARBA00009458"/>
    </source>
</evidence>
<comment type="caution">
    <text evidence="5">The sequence shown here is derived from an EMBL/GenBank/DDBJ whole genome shotgun (WGS) entry which is preliminary data.</text>
</comment>
<name>A0AAE2D237_SCHME</name>
<dbReference type="GO" id="GO:0005741">
    <property type="term" value="C:mitochondrial outer membrane"/>
    <property type="evidence" value="ECO:0007669"/>
    <property type="project" value="TreeGrafter"/>
</dbReference>
<comment type="similarity">
    <text evidence="1">Belongs to the Bcl-2 family.</text>
</comment>
<keyword evidence="2" id="KW-0053">Apoptosis</keyword>
<keyword evidence="6" id="KW-1185">Reference proteome</keyword>
<dbReference type="GO" id="GO:0097192">
    <property type="term" value="P:extrinsic apoptotic signaling pathway in absence of ligand"/>
    <property type="evidence" value="ECO:0007669"/>
    <property type="project" value="TreeGrafter"/>
</dbReference>
<dbReference type="GO" id="GO:0051400">
    <property type="term" value="F:BH domain binding"/>
    <property type="evidence" value="ECO:0007669"/>
    <property type="project" value="TreeGrafter"/>
</dbReference>
<evidence type="ECO:0000313" key="6">
    <source>
        <dbReference type="Proteomes" id="UP001292079"/>
    </source>
</evidence>
<evidence type="ECO:0000256" key="3">
    <source>
        <dbReference type="SAM" id="MobiDB-lite"/>
    </source>
</evidence>
<dbReference type="PANTHER" id="PTHR11256:SF62">
    <property type="entry name" value="BCL-2 BCL-2 HOMOLOGY REGION 1-3 DOMAIN-CONTAINING PROTEIN"/>
    <property type="match status" value="1"/>
</dbReference>
<dbReference type="Gene3D" id="1.10.437.10">
    <property type="entry name" value="Blc2-like"/>
    <property type="match status" value="1"/>
</dbReference>
<feature type="region of interest" description="Disordered" evidence="3">
    <location>
        <begin position="515"/>
        <end position="548"/>
    </location>
</feature>
<feature type="transmembrane region" description="Helical" evidence="4">
    <location>
        <begin position="661"/>
        <end position="682"/>
    </location>
</feature>
<dbReference type="GO" id="GO:0001836">
    <property type="term" value="P:release of cytochrome c from mitochondria"/>
    <property type="evidence" value="ECO:0007669"/>
    <property type="project" value="TreeGrafter"/>
</dbReference>
<dbReference type="EMBL" id="JALJAT010000008">
    <property type="protein sequence ID" value="KAK4467635.1"/>
    <property type="molecule type" value="Genomic_DNA"/>
</dbReference>
<dbReference type="Proteomes" id="UP001292079">
    <property type="component" value="Unassembled WGS sequence"/>
</dbReference>
<keyword evidence="4" id="KW-1133">Transmembrane helix</keyword>
<protein>
    <submittedName>
        <fullName evidence="5">Uncharacterized protein</fullName>
    </submittedName>
</protein>
<gene>
    <name evidence="5" type="ORF">MN116_008577</name>
</gene>
<reference evidence="5" key="2">
    <citation type="journal article" date="2023" name="Infect Dis Poverty">
        <title>Chromosome-scale genome of the human blood fluke Schistosoma mekongi and its implications for public health.</title>
        <authorList>
            <person name="Zhou M."/>
            <person name="Xu L."/>
            <person name="Xu D."/>
            <person name="Chen W."/>
            <person name="Khan J."/>
            <person name="Hu Y."/>
            <person name="Huang H."/>
            <person name="Wei H."/>
            <person name="Zhang Y."/>
            <person name="Chusongsang P."/>
            <person name="Tanasarnprasert K."/>
            <person name="Hu X."/>
            <person name="Limpanont Y."/>
            <person name="Lv Z."/>
        </authorList>
    </citation>
    <scope>NUCLEOTIDE SEQUENCE</scope>
    <source>
        <strain evidence="5">LV_2022a</strain>
    </source>
</reference>
<dbReference type="PANTHER" id="PTHR11256">
    <property type="entry name" value="BCL-2 RELATED"/>
    <property type="match status" value="1"/>
</dbReference>
<dbReference type="InterPro" id="IPR036834">
    <property type="entry name" value="Bcl-2-like_sf"/>
</dbReference>
<dbReference type="InterPro" id="IPR002475">
    <property type="entry name" value="Bcl2-like"/>
</dbReference>
<dbReference type="PROSITE" id="PS50062">
    <property type="entry name" value="BCL2_FAMILY"/>
    <property type="match status" value="1"/>
</dbReference>
<organism evidence="5 6">
    <name type="scientific">Schistosoma mekongi</name>
    <name type="common">Parasitic worm</name>
    <dbReference type="NCBI Taxonomy" id="38744"/>
    <lineage>
        <taxon>Eukaryota</taxon>
        <taxon>Metazoa</taxon>
        <taxon>Spiralia</taxon>
        <taxon>Lophotrochozoa</taxon>
        <taxon>Platyhelminthes</taxon>
        <taxon>Trematoda</taxon>
        <taxon>Digenea</taxon>
        <taxon>Strigeidida</taxon>
        <taxon>Schistosomatoidea</taxon>
        <taxon>Schistosomatidae</taxon>
        <taxon>Schistosoma</taxon>
    </lineage>
</organism>
<reference evidence="5" key="1">
    <citation type="submission" date="2022-04" db="EMBL/GenBank/DDBJ databases">
        <authorList>
            <person name="Xu L."/>
            <person name="Lv Z."/>
        </authorList>
    </citation>
    <scope>NUCLEOTIDE SEQUENCE</scope>
    <source>
        <strain evidence="5">LV_2022a</strain>
    </source>
</reference>
<evidence type="ECO:0000313" key="5">
    <source>
        <dbReference type="EMBL" id="KAK4467635.1"/>
    </source>
</evidence>
<dbReference type="GO" id="GO:0042981">
    <property type="term" value="P:regulation of apoptotic process"/>
    <property type="evidence" value="ECO:0007669"/>
    <property type="project" value="InterPro"/>
</dbReference>
<feature type="compositionally biased region" description="Low complexity" evidence="3">
    <location>
        <begin position="384"/>
        <end position="393"/>
    </location>
</feature>
<dbReference type="GO" id="GO:0008630">
    <property type="term" value="P:intrinsic apoptotic signaling pathway in response to DNA damage"/>
    <property type="evidence" value="ECO:0007669"/>
    <property type="project" value="TreeGrafter"/>
</dbReference>
<proteinExistence type="inferred from homology"/>
<feature type="compositionally biased region" description="Polar residues" evidence="3">
    <location>
        <begin position="408"/>
        <end position="421"/>
    </location>
</feature>